<reference evidence="1 2" key="1">
    <citation type="journal article" date="2012" name="Science">
        <title>The Paleozoic origin of enzymatic lignin decomposition reconstructed from 31 fungal genomes.</title>
        <authorList>
            <person name="Floudas D."/>
            <person name="Binder M."/>
            <person name="Riley R."/>
            <person name="Barry K."/>
            <person name="Blanchette R.A."/>
            <person name="Henrissat B."/>
            <person name="Martinez A.T."/>
            <person name="Otillar R."/>
            <person name="Spatafora J.W."/>
            <person name="Yadav J.S."/>
            <person name="Aerts A."/>
            <person name="Benoit I."/>
            <person name="Boyd A."/>
            <person name="Carlson A."/>
            <person name="Copeland A."/>
            <person name="Coutinho P.M."/>
            <person name="de Vries R.P."/>
            <person name="Ferreira P."/>
            <person name="Findley K."/>
            <person name="Foster B."/>
            <person name="Gaskell J."/>
            <person name="Glotzer D."/>
            <person name="Gorecki P."/>
            <person name="Heitman J."/>
            <person name="Hesse C."/>
            <person name="Hori C."/>
            <person name="Igarashi K."/>
            <person name="Jurgens J.A."/>
            <person name="Kallen N."/>
            <person name="Kersten P."/>
            <person name="Kohler A."/>
            <person name="Kuees U."/>
            <person name="Kumar T.K.A."/>
            <person name="Kuo A."/>
            <person name="LaButti K."/>
            <person name="Larrondo L.F."/>
            <person name="Lindquist E."/>
            <person name="Ling A."/>
            <person name="Lombard V."/>
            <person name="Lucas S."/>
            <person name="Lundell T."/>
            <person name="Martin R."/>
            <person name="McLaughlin D.J."/>
            <person name="Morgenstern I."/>
            <person name="Morin E."/>
            <person name="Murat C."/>
            <person name="Nagy L.G."/>
            <person name="Nolan M."/>
            <person name="Ohm R.A."/>
            <person name="Patyshakuliyeva A."/>
            <person name="Rokas A."/>
            <person name="Ruiz-Duenas F.J."/>
            <person name="Sabat G."/>
            <person name="Salamov A."/>
            <person name="Samejima M."/>
            <person name="Schmutz J."/>
            <person name="Slot J.C."/>
            <person name="St John F."/>
            <person name="Stenlid J."/>
            <person name="Sun H."/>
            <person name="Sun S."/>
            <person name="Syed K."/>
            <person name="Tsang A."/>
            <person name="Wiebenga A."/>
            <person name="Young D."/>
            <person name="Pisabarro A."/>
            <person name="Eastwood D.C."/>
            <person name="Martin F."/>
            <person name="Cullen D."/>
            <person name="Grigoriev I.V."/>
            <person name="Hibbett D.S."/>
        </authorList>
    </citation>
    <scope>NUCLEOTIDE SEQUENCE</scope>
    <source>
        <strain evidence="2">FP-58527</strain>
    </source>
</reference>
<evidence type="ECO:0000313" key="2">
    <source>
        <dbReference type="Proteomes" id="UP000015241"/>
    </source>
</evidence>
<dbReference type="AlphaFoldDB" id="S8FM10"/>
<protein>
    <submittedName>
        <fullName evidence="1">Uncharacterized protein</fullName>
    </submittedName>
</protein>
<dbReference type="Proteomes" id="UP000015241">
    <property type="component" value="Unassembled WGS sequence"/>
</dbReference>
<sequence>MPAEILGEIFLKHPGYLHEVEKPLEAEHHCVDSEDAKCRLFCWVVVSHVCRRWREVALSCQSLWAVLPVSAHPEWMTELLRRSKTSPLLINAASLDREMNRKIRAGREKSLEIALRELPRIRSLYISATQGLPGRIIRLLASPSPLLEAAYLSGVLADRETLSSRTPNPDPLLFPDTPSNEDAPLPRCLRLYNVYLGIPPTGPCNSALRMLAITLSPTSHFNFEWPSVSQLLGVFSMLPSLKELRYTRQGDQAASEEVEDVQRVTLHRVHTLALSASAYECTIILDSLELPSLSLLQVTARQSYFTDVQALAPVLRTKISRLDTTRRLGIFCDSDDSGPLWVYGYSRYSDDGPLSSTGREHLFTIKLQDCTHCSESVSVIFDDVISCEDVHYATIEGGGVVALEWRTMLQAMNNLKALTVKRDLEPSDLFLELCGSETATQNAAAREDLCPVVPKLGALHLYGVNFAADVCGEWGHVRPSLRDADQPKTMLEGLKWVLKRRAKAGLALDLWLDFCRGLYEDMAGDLVDAMGPDGGVRSLRVCGDEATAINQDSDYEATAMDRDSD</sequence>
<name>S8FM10_FOMSC</name>
<dbReference type="OrthoDB" id="2732452at2759"/>
<dbReference type="STRING" id="743788.S8FM10"/>
<dbReference type="HOGENOM" id="CLU_024199_2_2_1"/>
<evidence type="ECO:0000313" key="1">
    <source>
        <dbReference type="EMBL" id="EPS99334.1"/>
    </source>
</evidence>
<organism evidence="1 2">
    <name type="scientific">Fomitopsis schrenkii</name>
    <name type="common">Brown rot fungus</name>
    <dbReference type="NCBI Taxonomy" id="2126942"/>
    <lineage>
        <taxon>Eukaryota</taxon>
        <taxon>Fungi</taxon>
        <taxon>Dikarya</taxon>
        <taxon>Basidiomycota</taxon>
        <taxon>Agaricomycotina</taxon>
        <taxon>Agaricomycetes</taxon>
        <taxon>Polyporales</taxon>
        <taxon>Fomitopsis</taxon>
    </lineage>
</organism>
<dbReference type="EMBL" id="KE504157">
    <property type="protein sequence ID" value="EPS99334.1"/>
    <property type="molecule type" value="Genomic_DNA"/>
</dbReference>
<accession>S8FM10</accession>
<dbReference type="InParanoid" id="S8FM10"/>
<keyword evidence="2" id="KW-1185">Reference proteome</keyword>
<proteinExistence type="predicted"/>
<gene>
    <name evidence="1" type="ORF">FOMPIDRAFT_1050621</name>
</gene>